<evidence type="ECO:0000313" key="2">
    <source>
        <dbReference type="EMBL" id="ACN15414.1"/>
    </source>
</evidence>
<accession>C0QES2</accession>
<reference evidence="2 3" key="1">
    <citation type="journal article" date="2009" name="Environ. Microbiol.">
        <title>Genome sequence of Desulfobacterium autotrophicum HRM2, a marine sulfate reducer oxidizing organic carbon completely to carbon dioxide.</title>
        <authorList>
            <person name="Strittmatter A.W."/>
            <person name="Liesegang H."/>
            <person name="Rabus R."/>
            <person name="Decker I."/>
            <person name="Amann J."/>
            <person name="Andres S."/>
            <person name="Henne A."/>
            <person name="Fricke W.F."/>
            <person name="Martinez-Arias R."/>
            <person name="Bartels D."/>
            <person name="Goesmann A."/>
            <person name="Krause L."/>
            <person name="Puehler A."/>
            <person name="Klenk H.P."/>
            <person name="Richter M."/>
            <person name="Schuler M."/>
            <person name="Gloeckner F.O."/>
            <person name="Meyerdierks A."/>
            <person name="Gottschalk G."/>
            <person name="Amann R."/>
        </authorList>
    </citation>
    <scope>NUCLEOTIDE SEQUENCE [LARGE SCALE GENOMIC DNA]</scope>
    <source>
        <strain evidence="3">ATCC 43914 / DSM 3382 / HRM2</strain>
    </source>
</reference>
<dbReference type="InterPro" id="IPR019613">
    <property type="entry name" value="DUF4198"/>
</dbReference>
<dbReference type="eggNOG" id="COG5266">
    <property type="taxonomic scope" value="Bacteria"/>
</dbReference>
<dbReference type="OrthoDB" id="9780723at2"/>
<dbReference type="RefSeq" id="WP_015904182.1">
    <property type="nucleotide sequence ID" value="NC_012108.1"/>
</dbReference>
<protein>
    <submittedName>
        <fullName evidence="2">CbiP</fullName>
    </submittedName>
</protein>
<sequence length="267" mass="29470">MGSFFAKLAGFKKIELLTSFCLLAMAGSAFAHFGMVIPSDSMVMQGEDKSVTLDLSFSHPFELNGMTLVKPASFFVVKDGQKEDLLPTLMPAKVMDHEAFTASYNIKRPGAYVFCMIPEPYWEPSEDCFIVHYTKTVVAAFGGEDGWDEPVGLKTEIVPMSKPYGLYGGNLFQGVVLLDGKIVPHAEVEVEYYNRTGKAKAPSDYMVTQTIKADSNGVFAYSVPADGWWGFAALNTSDKKKVHNGEKKDIELGAVLWVEFQKWQAGE</sequence>
<dbReference type="AlphaFoldDB" id="C0QES2"/>
<feature type="chain" id="PRO_5002902331" evidence="1">
    <location>
        <begin position="32"/>
        <end position="267"/>
    </location>
</feature>
<dbReference type="STRING" id="177437.HRM2_23190"/>
<organism evidence="2 3">
    <name type="scientific">Desulforapulum autotrophicum (strain ATCC 43914 / DSM 3382 / VKM B-1955 / HRM2)</name>
    <name type="common">Desulfobacterium autotrophicum</name>
    <dbReference type="NCBI Taxonomy" id="177437"/>
    <lineage>
        <taxon>Bacteria</taxon>
        <taxon>Pseudomonadati</taxon>
        <taxon>Thermodesulfobacteriota</taxon>
        <taxon>Desulfobacteria</taxon>
        <taxon>Desulfobacterales</taxon>
        <taxon>Desulfobacteraceae</taxon>
        <taxon>Desulforapulum</taxon>
    </lineage>
</organism>
<dbReference type="HOGENOM" id="CLU_058596_1_1_7"/>
<dbReference type="EMBL" id="CP001087">
    <property type="protein sequence ID" value="ACN15414.1"/>
    <property type="molecule type" value="Genomic_DNA"/>
</dbReference>
<evidence type="ECO:0000313" key="3">
    <source>
        <dbReference type="Proteomes" id="UP000000442"/>
    </source>
</evidence>
<proteinExistence type="predicted"/>
<feature type="signal peptide" evidence="1">
    <location>
        <begin position="1"/>
        <end position="31"/>
    </location>
</feature>
<name>C0QES2_DESAH</name>
<dbReference type="Proteomes" id="UP000000442">
    <property type="component" value="Chromosome"/>
</dbReference>
<gene>
    <name evidence="2" type="primary">cbiP</name>
    <name evidence="2" type="ordered locus">HRM2_23190</name>
</gene>
<dbReference type="KEGG" id="dat:HRM2_23190"/>
<dbReference type="Pfam" id="PF10670">
    <property type="entry name" value="DUF4198"/>
    <property type="match status" value="1"/>
</dbReference>
<evidence type="ECO:0000256" key="1">
    <source>
        <dbReference type="SAM" id="SignalP"/>
    </source>
</evidence>
<keyword evidence="1" id="KW-0732">Signal</keyword>
<keyword evidence="3" id="KW-1185">Reference proteome</keyword>